<evidence type="ECO:0000313" key="1">
    <source>
        <dbReference type="EMBL" id="ENU27969.1"/>
    </source>
</evidence>
<evidence type="ECO:0000313" key="2">
    <source>
        <dbReference type="Proteomes" id="UP000013190"/>
    </source>
</evidence>
<sequence length="101" mass="11706">MPNQINSTNTPKKYDAGDMHDLASLAACDMNWMQSALNRVHRDFIKLSVDLQQQGIHSCHFDELKTALEMYSYLAEEHHSYHAEMSEQYEQEWENTKGGDV</sequence>
<organism evidence="1 2">
    <name type="scientific">Acinetobacter modestus</name>
    <dbReference type="NCBI Taxonomy" id="1776740"/>
    <lineage>
        <taxon>Bacteria</taxon>
        <taxon>Pseudomonadati</taxon>
        <taxon>Pseudomonadota</taxon>
        <taxon>Gammaproteobacteria</taxon>
        <taxon>Moraxellales</taxon>
        <taxon>Moraxellaceae</taxon>
        <taxon>Acinetobacter</taxon>
    </lineage>
</organism>
<protein>
    <submittedName>
        <fullName evidence="1">Uncharacterized protein</fullName>
    </submittedName>
</protein>
<gene>
    <name evidence="1" type="ORF">F992_00801</name>
</gene>
<keyword evidence="2" id="KW-1185">Reference proteome</keyword>
<accession>A0ABN0JRK3</accession>
<dbReference type="GeneID" id="92834222"/>
<proteinExistence type="predicted"/>
<comment type="caution">
    <text evidence="1">The sequence shown here is derived from an EMBL/GenBank/DDBJ whole genome shotgun (WGS) entry which is preliminary data.</text>
</comment>
<dbReference type="EMBL" id="APOJ01000016">
    <property type="protein sequence ID" value="ENU27969.1"/>
    <property type="molecule type" value="Genomic_DNA"/>
</dbReference>
<dbReference type="RefSeq" id="WP_004660051.1">
    <property type="nucleotide sequence ID" value="NZ_BMDV01000003.1"/>
</dbReference>
<name>A0ABN0JRK3_9GAMM</name>
<reference evidence="2" key="1">
    <citation type="submission" date="2013-02" db="EMBL/GenBank/DDBJ databases">
        <title>The Genome Sequence of Acinetobacter sp. NIPH 236.</title>
        <authorList>
            <consortium name="The Broad Institute Genome Sequencing Platform"/>
            <consortium name="The Broad Institute Genome Sequencing Center for Infectious Disease"/>
            <person name="Cerqueira G."/>
            <person name="Feldgarden M."/>
            <person name="Courvalin P."/>
            <person name="Perichon B."/>
            <person name="Grillot-Courvalin C."/>
            <person name="Clermont D."/>
            <person name="Rocha E."/>
            <person name="Yoon E.-J."/>
            <person name="Nemec A."/>
            <person name="Walker B."/>
            <person name="Young S.K."/>
            <person name="Zeng Q."/>
            <person name="Gargeya S."/>
            <person name="Fitzgerald M."/>
            <person name="Haas B."/>
            <person name="Abouelleil A."/>
            <person name="Alvarado L."/>
            <person name="Arachchi H.M."/>
            <person name="Berlin A.M."/>
            <person name="Chapman S.B."/>
            <person name="Dewar J."/>
            <person name="Goldberg J."/>
            <person name="Griggs A."/>
            <person name="Gujja S."/>
            <person name="Hansen M."/>
            <person name="Howarth C."/>
            <person name="Imamovic A."/>
            <person name="Larimer J."/>
            <person name="McCowan C."/>
            <person name="Murphy C."/>
            <person name="Neiman D."/>
            <person name="Pearson M."/>
            <person name="Priest M."/>
            <person name="Roberts A."/>
            <person name="Saif S."/>
            <person name="Shea T."/>
            <person name="Sisk P."/>
            <person name="Sykes S."/>
            <person name="Wortman J."/>
            <person name="Nusbaum C."/>
            <person name="Birren B."/>
        </authorList>
    </citation>
    <scope>NUCLEOTIDE SEQUENCE [LARGE SCALE GENOMIC DNA]</scope>
    <source>
        <strain evidence="2">NIPH 236</strain>
    </source>
</reference>
<dbReference type="Proteomes" id="UP000013190">
    <property type="component" value="Unassembled WGS sequence"/>
</dbReference>
<reference evidence="1 2" key="2">
    <citation type="journal article" date="2016" name="Int. J. Syst. Evol. Microbiol.">
        <title>Taxonomy of haemolytic and/or proteolytic strains of the genus Acinetobacter with the proposal of Acinetobacter courvalinii sp. nov. (genomic species 14 sensu Bouvet &amp; Jeanjean), Acinetobacter dispersus sp. nov. (genomic species 17), Acinetobacter modestus sp. nov., Acinetobacter proteolyticus sp. nov. and Acinetobacter vivianii sp. nov.</title>
        <authorList>
            <person name="Nemec A."/>
            <person name="Radolfova-Krizova L."/>
            <person name="Maixnerova M."/>
            <person name="Vrestiakova E."/>
            <person name="Jezek P."/>
            <person name="Sedo O."/>
        </authorList>
    </citation>
    <scope>NUCLEOTIDE SEQUENCE [LARGE SCALE GENOMIC DNA]</scope>
    <source>
        <strain evidence="1 2">NIPH 236</strain>
    </source>
</reference>